<keyword evidence="3" id="KW-1133">Transmembrane helix</keyword>
<evidence type="ECO:0000256" key="1">
    <source>
        <dbReference type="ARBA" id="ARBA00006484"/>
    </source>
</evidence>
<evidence type="ECO:0000313" key="5">
    <source>
        <dbReference type="WBParaSite" id="SVE_0100600.1"/>
    </source>
</evidence>
<dbReference type="InterPro" id="IPR002347">
    <property type="entry name" value="SDR_fam"/>
</dbReference>
<dbReference type="STRING" id="75913.A0A0K0EWV2"/>
<keyword evidence="4" id="KW-1185">Reference proteome</keyword>
<dbReference type="InterPro" id="IPR036291">
    <property type="entry name" value="NAD(P)-bd_dom_sf"/>
</dbReference>
<keyword evidence="3" id="KW-0812">Transmembrane</keyword>
<dbReference type="GO" id="GO:0005783">
    <property type="term" value="C:endoplasmic reticulum"/>
    <property type="evidence" value="ECO:0007669"/>
    <property type="project" value="TreeGrafter"/>
</dbReference>
<dbReference type="GO" id="GO:0016491">
    <property type="term" value="F:oxidoreductase activity"/>
    <property type="evidence" value="ECO:0007669"/>
    <property type="project" value="UniProtKB-KW"/>
</dbReference>
<dbReference type="AlphaFoldDB" id="A0A0K0EWV2"/>
<accession>A0A0K0EWV2</accession>
<dbReference type="PRINTS" id="PR00081">
    <property type="entry name" value="GDHRDH"/>
</dbReference>
<organism evidence="4 5">
    <name type="scientific">Strongyloides venezuelensis</name>
    <name type="common">Threadworm</name>
    <dbReference type="NCBI Taxonomy" id="75913"/>
    <lineage>
        <taxon>Eukaryota</taxon>
        <taxon>Metazoa</taxon>
        <taxon>Ecdysozoa</taxon>
        <taxon>Nematoda</taxon>
        <taxon>Chromadorea</taxon>
        <taxon>Rhabditida</taxon>
        <taxon>Tylenchina</taxon>
        <taxon>Panagrolaimomorpha</taxon>
        <taxon>Strongyloidoidea</taxon>
        <taxon>Strongyloididae</taxon>
        <taxon>Strongyloides</taxon>
    </lineage>
</organism>
<evidence type="ECO:0000256" key="2">
    <source>
        <dbReference type="ARBA" id="ARBA00023002"/>
    </source>
</evidence>
<dbReference type="Gene3D" id="3.40.50.720">
    <property type="entry name" value="NAD(P)-binding Rossmann-like Domain"/>
    <property type="match status" value="1"/>
</dbReference>
<evidence type="ECO:0000313" key="4">
    <source>
        <dbReference type="Proteomes" id="UP000035680"/>
    </source>
</evidence>
<dbReference type="CDD" id="cd05356">
    <property type="entry name" value="17beta-HSD1_like_SDR_c"/>
    <property type="match status" value="1"/>
</dbReference>
<dbReference type="WBParaSite" id="SVE_0100600.1">
    <property type="protein sequence ID" value="SVE_0100600.1"/>
    <property type="gene ID" value="SVE_0100600"/>
</dbReference>
<feature type="transmembrane region" description="Helical" evidence="3">
    <location>
        <begin position="6"/>
        <end position="23"/>
    </location>
</feature>
<dbReference type="PANTHER" id="PTHR43899">
    <property type="entry name" value="RH59310P"/>
    <property type="match status" value="1"/>
</dbReference>
<keyword evidence="3" id="KW-0472">Membrane</keyword>
<feature type="transmembrane region" description="Helical" evidence="3">
    <location>
        <begin position="30"/>
        <end position="47"/>
    </location>
</feature>
<name>A0A0K0EWV2_STRVS</name>
<dbReference type="SUPFAM" id="SSF51735">
    <property type="entry name" value="NAD(P)-binding Rossmann-fold domains"/>
    <property type="match status" value="1"/>
</dbReference>
<dbReference type="PANTHER" id="PTHR43899:SF13">
    <property type="entry name" value="RH59310P"/>
    <property type="match status" value="1"/>
</dbReference>
<comment type="similarity">
    <text evidence="1">Belongs to the short-chain dehydrogenases/reductases (SDR) family.</text>
</comment>
<reference evidence="5" key="2">
    <citation type="submission" date="2015-08" db="UniProtKB">
        <authorList>
            <consortium name="WormBaseParasite"/>
        </authorList>
    </citation>
    <scope>IDENTIFICATION</scope>
</reference>
<dbReference type="InterPro" id="IPR051019">
    <property type="entry name" value="VLCFA-Steroid_DH"/>
</dbReference>
<evidence type="ECO:0000256" key="3">
    <source>
        <dbReference type="SAM" id="Phobius"/>
    </source>
</evidence>
<dbReference type="Proteomes" id="UP000035680">
    <property type="component" value="Unassembled WGS sequence"/>
</dbReference>
<keyword evidence="2" id="KW-0560">Oxidoreductase</keyword>
<reference evidence="4" key="1">
    <citation type="submission" date="2014-07" db="EMBL/GenBank/DDBJ databases">
        <authorList>
            <person name="Martin A.A"/>
            <person name="De Silva N."/>
        </authorList>
    </citation>
    <scope>NUCLEOTIDE SEQUENCE</scope>
</reference>
<proteinExistence type="inferred from homology"/>
<dbReference type="PIRSF" id="PIRSF000126">
    <property type="entry name" value="11-beta-HSD1"/>
    <property type="match status" value="1"/>
</dbReference>
<sequence>MYFSSSFSNIFLIISWIFISYITYRLSRTIFKFIQIIFIYLILPIFYKTNFKKYRERWTVVSGGTDGIGKAYIFELARRGLRKFVIIGRNKKKVDDIKEEMEVKFNCKVQAYIFDFYDGDFKELRKFLSNINIGFVLNSVGVGRKYLEKFGENPEADEQIMKVNCYGATEFMSCCLSVMKKNGGGQFVVMSSSQGVKPIPLLASYSASKSFLSFICECINHEYKTIEVQTLIPALVATKLTYYQSSSFFVVTPESFAKQAVSTVGVIKKTAGCLNHEIQMLIYQLLPWCILKHLIMPIYWIHKRRMIKLHGEKMPSTKEVSESSKIFRNV</sequence>
<protein>
    <submittedName>
        <fullName evidence="5">Uncharacterized oxidoreductase dhs-5 (inferred by orthology to a C. elegans protein)</fullName>
    </submittedName>
</protein>
<dbReference type="Pfam" id="PF00106">
    <property type="entry name" value="adh_short"/>
    <property type="match status" value="1"/>
</dbReference>